<protein>
    <submittedName>
        <fullName evidence="1">Uncharacterized protein</fullName>
    </submittedName>
</protein>
<evidence type="ECO:0000313" key="2">
    <source>
        <dbReference type="Proteomes" id="UP001465668"/>
    </source>
</evidence>
<proteinExistence type="predicted"/>
<accession>A0ABR2X7C5</accession>
<dbReference type="EMBL" id="JARVKM010000114">
    <property type="protein sequence ID" value="KAK9769681.1"/>
    <property type="molecule type" value="Genomic_DNA"/>
</dbReference>
<keyword evidence="2" id="KW-1185">Reference proteome</keyword>
<organism evidence="1 2">
    <name type="scientific">Seiridium cardinale</name>
    <dbReference type="NCBI Taxonomy" id="138064"/>
    <lineage>
        <taxon>Eukaryota</taxon>
        <taxon>Fungi</taxon>
        <taxon>Dikarya</taxon>
        <taxon>Ascomycota</taxon>
        <taxon>Pezizomycotina</taxon>
        <taxon>Sordariomycetes</taxon>
        <taxon>Xylariomycetidae</taxon>
        <taxon>Amphisphaeriales</taxon>
        <taxon>Sporocadaceae</taxon>
        <taxon>Seiridium</taxon>
    </lineage>
</organism>
<name>A0ABR2X7C5_9PEZI</name>
<comment type="caution">
    <text evidence="1">The sequence shown here is derived from an EMBL/GenBank/DDBJ whole genome shotgun (WGS) entry which is preliminary data.</text>
</comment>
<sequence length="181" mass="20468">MAKAYVYHGAGNMAMTSGAFNSMKWHYGPGLFRASHQFRTAETANDFGAARHGLLNFHIIGCESPFWKDRLAPNRRAPPQPEEISLARATSDWEHDLPSFDVPGGLRLAAGGSSLRRKQNFQIPELNEFASSECLDDWSFTSGGMDRKEFNLLGEVDDQTYERLPFPVSKEIRDSYEFTWN</sequence>
<dbReference type="Proteomes" id="UP001465668">
    <property type="component" value="Unassembled WGS sequence"/>
</dbReference>
<gene>
    <name evidence="1" type="ORF">SCAR479_13619</name>
</gene>
<evidence type="ECO:0000313" key="1">
    <source>
        <dbReference type="EMBL" id="KAK9769681.1"/>
    </source>
</evidence>
<reference evidence="1 2" key="1">
    <citation type="submission" date="2024-02" db="EMBL/GenBank/DDBJ databases">
        <title>First draft genome assembly of two strains of Seiridium cardinale.</title>
        <authorList>
            <person name="Emiliani G."/>
            <person name="Scali E."/>
        </authorList>
    </citation>
    <scope>NUCLEOTIDE SEQUENCE [LARGE SCALE GENOMIC DNA]</scope>
    <source>
        <strain evidence="1 2">BM-138-000479</strain>
    </source>
</reference>